<name>A0A0S4M3D2_9BURK</name>
<feature type="region of interest" description="Disordered" evidence="1">
    <location>
        <begin position="858"/>
        <end position="877"/>
    </location>
</feature>
<accession>A0A0S4M3D2</accession>
<dbReference type="Proteomes" id="UP000198651">
    <property type="component" value="Chromosome I"/>
</dbReference>
<dbReference type="AlphaFoldDB" id="A0A0S4M3D2"/>
<evidence type="ECO:0000313" key="3">
    <source>
        <dbReference type="Proteomes" id="UP000198651"/>
    </source>
</evidence>
<gene>
    <name evidence="2" type="ORF">Ark11_1479</name>
</gene>
<dbReference type="EMBL" id="LN906597">
    <property type="protein sequence ID" value="CUT18277.1"/>
    <property type="molecule type" value="Genomic_DNA"/>
</dbReference>
<organism evidence="2 3">
    <name type="scientific">Candidatus Ichthyocystis hellenicum</name>
    <dbReference type="NCBI Taxonomy" id="1561003"/>
    <lineage>
        <taxon>Bacteria</taxon>
        <taxon>Pseudomonadati</taxon>
        <taxon>Pseudomonadota</taxon>
        <taxon>Betaproteobacteria</taxon>
        <taxon>Burkholderiales</taxon>
        <taxon>Candidatus Ichthyocystis</taxon>
    </lineage>
</organism>
<dbReference type="RefSeq" id="WP_092343577.1">
    <property type="nucleotide sequence ID" value="NZ_LN906597.1"/>
</dbReference>
<reference evidence="3" key="1">
    <citation type="submission" date="2015-11" db="EMBL/GenBank/DDBJ databases">
        <authorList>
            <person name="Seth-Smith H.M.B."/>
        </authorList>
    </citation>
    <scope>NUCLEOTIDE SEQUENCE [LARGE SCALE GENOMIC DNA]</scope>
    <source>
        <strain evidence="3">2013Ark11</strain>
    </source>
</reference>
<protein>
    <submittedName>
        <fullName evidence="2">Uncharacterized protein</fullName>
    </submittedName>
</protein>
<keyword evidence="3" id="KW-1185">Reference proteome</keyword>
<feature type="compositionally biased region" description="Basic and acidic residues" evidence="1">
    <location>
        <begin position="858"/>
        <end position="869"/>
    </location>
</feature>
<sequence>MRLYLLGSDSTVGGIYEKGDIKGETSNENYGFNTEVLAKHEPSCDLLNIHNTDELFQDDDYQKRLFPPDIFKLNKLVECTSSSKTDNLYTEKLCTSRALKRILVEDESSAPKPSPKKIELKPIVEDGENNIFAEESITALDFKTEQNHSTGCKLPGQQIIKKELCIKLYRCGIKQSIHTEKICNSSFLSPVEQVTEKIAFSGDELPSISPGLRKTGIKQILPKENTVKKNLILKLYARSNLWHTKTNSGVLYRNAIKKINIDENGFFKNTILEKIGEITKRRDLLKSSIDLYPTYSNIRKFALNKVYSLFDDNAINLDMLITPGMSISDIRSACISNNIFFKKLQKYCEKVAEDVLAAPASCLAHIFQSYANFNLKNYFREDNIRIKISHKKNKFLPALKELIIKTIYDLPNSIVCELEKTDKKNIVDALFVDLHGALASKSLIKNLNLLFKSNKNKFANKRFYDDLNLFDELLEKTVSIVRSSCIFHEGVFLPDEPTAEKLSRYLLSDMYGMPLNFHKKIKFPDKNTLKIDNFILDSNYARGASAIKTETSSNCNNDQSEQRIMIKEFNLKSYYKADLFSADNTSNIYEDATKKISIDSNCRFKNRVLEELGHYIISRGFIKSSLDLSKTYSNIRKYVLHKVSPFINDAMTTTDELITPGIHLSDLSRNLISNSAFFEKLSKNCEEIAKSINFIPNDYFSSIIQSYIYLSPTERLRVNKKKKKLCPELKLIIIETISNLTNNIVNELKKFKPNEIIDGLFTNIHDVYLPKTLIRNLELILNSNNMPGNKYKPNLNLLNNLFKKVLSEVEICPILHEEKIFSIERETAKILSKYLLSDMYSIPVKIQKKLILHKHTEDDISESNHEKSSETNNDNNMEPSLLEKSIIIPQKKLKWGTKWGIDIISPLNIYKLDLSMIDIDKDDFECYFIDKIRKYPSVTKHLGKNEKINVDLSITYSNVKNYIFETFSFFLKDIEEETRSKIKLTNGMTLDELRLTYVSKEFLCKFHEFCTEAINRINSCRNTKLTDLIQFRIHLGTEMSKSISILMNKERKNRFLNEITNLLVKNILNTTKVIVNTIKLISNNKFMDEHFSNFYDIYVDNVSLLKAKSVFDSVHKRVANDHLLIKIADKISLNMIHKNSAKKHIVHRIINKYMVCRGLSTYDYIRKLIKEDIPTLEYNLGNTIMIIRNDKIQTADQKTRYNILMYLESDLIETTIKLYNKLCTKKCMSHK</sequence>
<proteinExistence type="predicted"/>
<evidence type="ECO:0000313" key="2">
    <source>
        <dbReference type="EMBL" id="CUT18277.1"/>
    </source>
</evidence>
<evidence type="ECO:0000256" key="1">
    <source>
        <dbReference type="SAM" id="MobiDB-lite"/>
    </source>
</evidence>